<dbReference type="OrthoDB" id="1939479at2759"/>
<keyword evidence="2 7" id="KW-0645">Protease</keyword>
<keyword evidence="6" id="KW-1185">Reference proteome</keyword>
<evidence type="ECO:0000256" key="4">
    <source>
        <dbReference type="ARBA" id="ARBA00022807"/>
    </source>
</evidence>
<dbReference type="GO" id="GO:0008234">
    <property type="term" value="F:cysteine-type peptidase activity"/>
    <property type="evidence" value="ECO:0007669"/>
    <property type="project" value="UniProtKB-KW"/>
</dbReference>
<dbReference type="AlphaFoldDB" id="A0A8B8P9U9"/>
<dbReference type="GO" id="GO:0016926">
    <property type="term" value="P:protein desumoylation"/>
    <property type="evidence" value="ECO:0007669"/>
    <property type="project" value="UniProtKB-ARBA"/>
</dbReference>
<reference evidence="7" key="1">
    <citation type="submission" date="2025-08" db="UniProtKB">
        <authorList>
            <consortium name="RefSeq"/>
        </authorList>
    </citation>
    <scope>IDENTIFICATION</scope>
    <source>
        <tissue evidence="7">Leaf</tissue>
    </source>
</reference>
<dbReference type="PANTHER" id="PTHR46915:SF6">
    <property type="entry name" value="CYSTEINE PROTEINASES SUPERFAMILY PROTEIN"/>
    <property type="match status" value="1"/>
</dbReference>
<evidence type="ECO:0000256" key="1">
    <source>
        <dbReference type="ARBA" id="ARBA00005234"/>
    </source>
</evidence>
<evidence type="ECO:0000256" key="2">
    <source>
        <dbReference type="ARBA" id="ARBA00022670"/>
    </source>
</evidence>
<organism evidence="6 7">
    <name type="scientific">Rhodamnia argentea</name>
    <dbReference type="NCBI Taxonomy" id="178133"/>
    <lineage>
        <taxon>Eukaryota</taxon>
        <taxon>Viridiplantae</taxon>
        <taxon>Streptophyta</taxon>
        <taxon>Embryophyta</taxon>
        <taxon>Tracheophyta</taxon>
        <taxon>Spermatophyta</taxon>
        <taxon>Magnoliopsida</taxon>
        <taxon>eudicotyledons</taxon>
        <taxon>Gunneridae</taxon>
        <taxon>Pentapetalae</taxon>
        <taxon>rosids</taxon>
        <taxon>malvids</taxon>
        <taxon>Myrtales</taxon>
        <taxon>Myrtaceae</taxon>
        <taxon>Myrtoideae</taxon>
        <taxon>Myrteae</taxon>
        <taxon>Australasian group</taxon>
        <taxon>Rhodamnia</taxon>
    </lineage>
</organism>
<dbReference type="KEGG" id="rarg:115741577"/>
<accession>A0A8B8P9U9</accession>
<dbReference type="GeneID" id="115741577"/>
<dbReference type="Pfam" id="PF02902">
    <property type="entry name" value="Peptidase_C48"/>
    <property type="match status" value="1"/>
</dbReference>
<keyword evidence="4" id="KW-0788">Thiol protease</keyword>
<evidence type="ECO:0000313" key="6">
    <source>
        <dbReference type="Proteomes" id="UP000827889"/>
    </source>
</evidence>
<name>A0A8B8P9U9_9MYRT</name>
<gene>
    <name evidence="7" type="primary">LOC115741577</name>
</gene>
<dbReference type="GO" id="GO:0006508">
    <property type="term" value="P:proteolysis"/>
    <property type="evidence" value="ECO:0007669"/>
    <property type="project" value="UniProtKB-KW"/>
</dbReference>
<sequence>MPKRKQREIISVDDFCASAAAGNCFHFLVTVNDCFELSFAWPNRRRNNNASFSKHPNKLDTNKFECCFRNIWQGLSEDKKGSFTFLDSLWFPLYMNESSREKVLKWIEKKCILSKKYVVIPIVYWGHWSLLILCHFGDRKSKNRTPCMILLDSLHMANPKRLEPEIRKFVVDIYKAEAKERPKKKPATSQIPLLVPKVPQQRNGEDCGRFVLYFTSLFVENAPKNFSTDDGYPYFMKEDWFCPQDLDRFCSGLIL</sequence>
<dbReference type="Gene3D" id="3.40.395.10">
    <property type="entry name" value="Adenoviral Proteinase, Chain A"/>
    <property type="match status" value="1"/>
</dbReference>
<comment type="similarity">
    <text evidence="1">Belongs to the peptidase C48 family.</text>
</comment>
<dbReference type="Proteomes" id="UP000827889">
    <property type="component" value="Chromosome 6"/>
</dbReference>
<dbReference type="InterPro" id="IPR003653">
    <property type="entry name" value="Peptidase_C48_C"/>
</dbReference>
<evidence type="ECO:0000259" key="5">
    <source>
        <dbReference type="PROSITE" id="PS50600"/>
    </source>
</evidence>
<proteinExistence type="inferred from homology"/>
<keyword evidence="3" id="KW-0378">Hydrolase</keyword>
<dbReference type="InterPro" id="IPR038765">
    <property type="entry name" value="Papain-like_cys_pep_sf"/>
</dbReference>
<evidence type="ECO:0000256" key="3">
    <source>
        <dbReference type="ARBA" id="ARBA00022801"/>
    </source>
</evidence>
<evidence type="ECO:0000313" key="7">
    <source>
        <dbReference type="RefSeq" id="XP_030531419.1"/>
    </source>
</evidence>
<dbReference type="SUPFAM" id="SSF54001">
    <property type="entry name" value="Cysteine proteinases"/>
    <property type="match status" value="1"/>
</dbReference>
<feature type="domain" description="Ubiquitin-like protease family profile" evidence="5">
    <location>
        <begin position="27"/>
        <end position="218"/>
    </location>
</feature>
<protein>
    <submittedName>
        <fullName evidence="7">Probable ubiquitin-like-specific protease 2A isoform X1</fullName>
    </submittedName>
</protein>
<dbReference type="RefSeq" id="XP_030531419.1">
    <property type="nucleotide sequence ID" value="XM_030675559.2"/>
</dbReference>
<dbReference type="PROSITE" id="PS50600">
    <property type="entry name" value="ULP_PROTEASE"/>
    <property type="match status" value="1"/>
</dbReference>
<dbReference type="PANTHER" id="PTHR46915">
    <property type="entry name" value="UBIQUITIN-LIKE PROTEASE 4-RELATED"/>
    <property type="match status" value="1"/>
</dbReference>